<reference evidence="2 3" key="1">
    <citation type="journal article" date="2020" name="Antonie Van Leeuwenhoek">
        <title>Rhodopirellula heiligendammensis sp. nov., Rhodopirellula pilleata sp. nov., and Rhodopirellula solitaria sp. nov. isolated from natural or artificial marine surfaces in Northern Germany and California, USA, and emended description of the genus Rhodopirellula.</title>
        <authorList>
            <person name="Kallscheuer N."/>
            <person name="Wiegand S."/>
            <person name="Jogler M."/>
            <person name="Boedeker C."/>
            <person name="Peeters S.H."/>
            <person name="Rast P."/>
            <person name="Heuer A."/>
            <person name="Jetten M.S.M."/>
            <person name="Rohde M."/>
            <person name="Jogler C."/>
        </authorList>
    </citation>
    <scope>NUCLEOTIDE SEQUENCE [LARGE SCALE GENOMIC DNA]</scope>
    <source>
        <strain evidence="2 3">Poly21</strain>
    </source>
</reference>
<dbReference type="InterPro" id="IPR011047">
    <property type="entry name" value="Quinoprotein_ADH-like_sf"/>
</dbReference>
<keyword evidence="3" id="KW-1185">Reference proteome</keyword>
<proteinExistence type="predicted"/>
<sequence>MAGPYSFDVTSFVENSVITPNQSRLWPACACAIILGAGPLFAADWPTFRGSDRSGVSSETDLLQSWPEAGPQLRWQAQGAGRGYASAAIADGRVYTLGDGSSLADDDDEYLTCFSDADGKMIWSTKTGSAWDEGQPTWQGSRATPTVDGDRVYVLTPAGGLYCCATSDGDVLWKHDLKADFGGKKADQWGYSESPLVDGDNVVCTPGGEQSTMIALNKLNGNLVWTAIHPGDQGAGHSSIVPTEFAGTKMYIQNTAGGPISVAADTGQLLWAYEMKPPTAFIPSPVVKDDLVFSTAGYGLGGALIRQVSRGNGKFEVEEIYPSNPKLANKQGGVVRIGDYIYGGSDGSNRVLCIEMLTGEVQWEARGAGRNSISVAAAGERLYLHFSDGTMVLAEANPAEYVEISEFKTPNTDDRPTWALPSIANGRLYLREDDSIFCYDISGQ</sequence>
<dbReference type="OrthoDB" id="229752at2"/>
<evidence type="ECO:0000313" key="3">
    <source>
        <dbReference type="Proteomes" id="UP000319908"/>
    </source>
</evidence>
<evidence type="ECO:0000313" key="2">
    <source>
        <dbReference type="EMBL" id="TWU15676.1"/>
    </source>
</evidence>
<dbReference type="InterPro" id="IPR002372">
    <property type="entry name" value="PQQ_rpt_dom"/>
</dbReference>
<dbReference type="Proteomes" id="UP000319908">
    <property type="component" value="Unassembled WGS sequence"/>
</dbReference>
<protein>
    <submittedName>
        <fullName evidence="2">Outer membrane biogenesis protein BamB</fullName>
    </submittedName>
</protein>
<feature type="domain" description="Pyrrolo-quinoline quinone repeat" evidence="1">
    <location>
        <begin position="108"/>
        <end position="364"/>
    </location>
</feature>
<dbReference type="Gene3D" id="2.130.10.10">
    <property type="entry name" value="YVTN repeat-like/Quinoprotein amine dehydrogenase"/>
    <property type="match status" value="1"/>
</dbReference>
<dbReference type="Pfam" id="PF13360">
    <property type="entry name" value="PQQ_2"/>
    <property type="match status" value="1"/>
</dbReference>
<gene>
    <name evidence="2" type="ORF">Poly21_28730</name>
</gene>
<accession>A0A5C6BWN7</accession>
<name>A0A5C6BWN7_9BACT</name>
<organism evidence="2 3">
    <name type="scientific">Allorhodopirellula heiligendammensis</name>
    <dbReference type="NCBI Taxonomy" id="2714739"/>
    <lineage>
        <taxon>Bacteria</taxon>
        <taxon>Pseudomonadati</taxon>
        <taxon>Planctomycetota</taxon>
        <taxon>Planctomycetia</taxon>
        <taxon>Pirellulales</taxon>
        <taxon>Pirellulaceae</taxon>
        <taxon>Allorhodopirellula</taxon>
    </lineage>
</organism>
<dbReference type="AlphaFoldDB" id="A0A5C6BWN7"/>
<comment type="caution">
    <text evidence="2">The sequence shown here is derived from an EMBL/GenBank/DDBJ whole genome shotgun (WGS) entry which is preliminary data.</text>
</comment>
<dbReference type="SUPFAM" id="SSF50998">
    <property type="entry name" value="Quinoprotein alcohol dehydrogenase-like"/>
    <property type="match status" value="1"/>
</dbReference>
<dbReference type="InterPro" id="IPR015943">
    <property type="entry name" value="WD40/YVTN_repeat-like_dom_sf"/>
</dbReference>
<dbReference type="EMBL" id="SJPU01000002">
    <property type="protein sequence ID" value="TWU15676.1"/>
    <property type="molecule type" value="Genomic_DNA"/>
</dbReference>
<evidence type="ECO:0000259" key="1">
    <source>
        <dbReference type="Pfam" id="PF13360"/>
    </source>
</evidence>
<dbReference type="Gene3D" id="2.40.10.480">
    <property type="match status" value="1"/>
</dbReference>
<dbReference type="PANTHER" id="PTHR34512">
    <property type="entry name" value="CELL SURFACE PROTEIN"/>
    <property type="match status" value="1"/>
</dbReference>
<dbReference type="PANTHER" id="PTHR34512:SF30">
    <property type="entry name" value="OUTER MEMBRANE PROTEIN ASSEMBLY FACTOR BAMB"/>
    <property type="match status" value="1"/>
</dbReference>